<keyword evidence="2" id="KW-1185">Reference proteome</keyword>
<dbReference type="EMBL" id="CM020620">
    <property type="protein sequence ID" value="KAK1867033.1"/>
    <property type="molecule type" value="Genomic_DNA"/>
</dbReference>
<comment type="caution">
    <text evidence="1">The sequence shown here is derived from an EMBL/GenBank/DDBJ whole genome shotgun (WGS) entry which is preliminary data.</text>
</comment>
<evidence type="ECO:0000313" key="1">
    <source>
        <dbReference type="EMBL" id="KAK1867033.1"/>
    </source>
</evidence>
<protein>
    <submittedName>
        <fullName evidence="1">Uncharacterized protein</fullName>
    </submittedName>
</protein>
<accession>A0ACC3CB69</accession>
<gene>
    <name evidence="1" type="ORF">I4F81_009543</name>
</gene>
<name>A0ACC3CB69_PYRYE</name>
<dbReference type="Proteomes" id="UP000798662">
    <property type="component" value="Chromosome 3"/>
</dbReference>
<sequence length="278" mass="26969">MAGGRFVGVSTDVVFDGRGGAPYAEADPVHPLGAYGACKAEMEGRLTAMGDNVLVCRTSLILSMAGAGGGGLPRSASSNGSDGGTGGGTGGGGGAVGGAAAAPAAAPAAAEAAEGATMATATPTTAAAADAATPAAATAADDVPPAALASLDVPMGKGLRFVADCVAGRKGAIALFTDELRQMSWADDLGAALVELAARRGVGGVLHLVADAPTTRWEVACVLARRAGLPAAGAALSGLSTESGLGRPVDLRLSTERLASLGLRTRLRGAIERLEALP</sequence>
<organism evidence="1 2">
    <name type="scientific">Pyropia yezoensis</name>
    <name type="common">Susabi-nori</name>
    <name type="synonym">Porphyra yezoensis</name>
    <dbReference type="NCBI Taxonomy" id="2788"/>
    <lineage>
        <taxon>Eukaryota</taxon>
        <taxon>Rhodophyta</taxon>
        <taxon>Bangiophyceae</taxon>
        <taxon>Bangiales</taxon>
        <taxon>Bangiaceae</taxon>
        <taxon>Pyropia</taxon>
    </lineage>
</organism>
<proteinExistence type="predicted"/>
<evidence type="ECO:0000313" key="2">
    <source>
        <dbReference type="Proteomes" id="UP000798662"/>
    </source>
</evidence>
<reference evidence="1" key="1">
    <citation type="submission" date="2019-11" db="EMBL/GenBank/DDBJ databases">
        <title>Nori genome reveals adaptations in red seaweeds to the harsh intertidal environment.</title>
        <authorList>
            <person name="Wang D."/>
            <person name="Mao Y."/>
        </authorList>
    </citation>
    <scope>NUCLEOTIDE SEQUENCE</scope>
    <source>
        <tissue evidence="1">Gametophyte</tissue>
    </source>
</reference>